<evidence type="ECO:0000313" key="3">
    <source>
        <dbReference type="Proteomes" id="UP000192276"/>
    </source>
</evidence>
<dbReference type="PANTHER" id="PTHR30543">
    <property type="entry name" value="CHROMATE REDUCTASE"/>
    <property type="match status" value="1"/>
</dbReference>
<name>A0A1V9G4S1_9BACT</name>
<accession>A0A1V9G4S1</accession>
<dbReference type="GO" id="GO:0005829">
    <property type="term" value="C:cytosol"/>
    <property type="evidence" value="ECO:0007669"/>
    <property type="project" value="TreeGrafter"/>
</dbReference>
<dbReference type="SUPFAM" id="SSF52218">
    <property type="entry name" value="Flavoproteins"/>
    <property type="match status" value="1"/>
</dbReference>
<comment type="caution">
    <text evidence="2">The sequence shown here is derived from an EMBL/GenBank/DDBJ whole genome shotgun (WGS) entry which is preliminary data.</text>
</comment>
<evidence type="ECO:0000313" key="2">
    <source>
        <dbReference type="EMBL" id="OQP65645.1"/>
    </source>
</evidence>
<dbReference type="GO" id="GO:0010181">
    <property type="term" value="F:FMN binding"/>
    <property type="evidence" value="ECO:0007669"/>
    <property type="project" value="TreeGrafter"/>
</dbReference>
<proteinExistence type="predicted"/>
<organism evidence="2 3">
    <name type="scientific">Niastella populi</name>
    <dbReference type="NCBI Taxonomy" id="550983"/>
    <lineage>
        <taxon>Bacteria</taxon>
        <taxon>Pseudomonadati</taxon>
        <taxon>Bacteroidota</taxon>
        <taxon>Chitinophagia</taxon>
        <taxon>Chitinophagales</taxon>
        <taxon>Chitinophagaceae</taxon>
        <taxon>Niastella</taxon>
    </lineage>
</organism>
<feature type="domain" description="NADPH-dependent FMN reductase-like" evidence="1">
    <location>
        <begin position="6"/>
        <end position="154"/>
    </location>
</feature>
<dbReference type="InterPro" id="IPR005025">
    <property type="entry name" value="FMN_Rdtase-like_dom"/>
</dbReference>
<dbReference type="Gene3D" id="3.40.50.360">
    <property type="match status" value="1"/>
</dbReference>
<gene>
    <name evidence="2" type="ORF">A4R26_14550</name>
</gene>
<dbReference type="Pfam" id="PF03358">
    <property type="entry name" value="FMN_red"/>
    <property type="match status" value="1"/>
</dbReference>
<sequence>MSAPIQLLGISGSLRKGSFNTFLLNTAMQLLPEGVAMETFNIGELPLYNADLDMPAAAQRPAAVQQFRDVMAKSAGLVICSPEYNYGIPGLLKNAIDWASRGNDSPLIKKPVAVMGATISLWGTVRMQLEFHNIFLYLDMRPVYKPEVLIAQAENRFDDKGNLTDSKSRDLVKRKLEALVNAIKVTG</sequence>
<dbReference type="InterPro" id="IPR050712">
    <property type="entry name" value="NAD(P)H-dep_reductase"/>
</dbReference>
<dbReference type="OrthoDB" id="9812295at2"/>
<dbReference type="PANTHER" id="PTHR30543:SF21">
    <property type="entry name" value="NAD(P)H-DEPENDENT FMN REDUCTASE LOT6"/>
    <property type="match status" value="1"/>
</dbReference>
<evidence type="ECO:0000259" key="1">
    <source>
        <dbReference type="Pfam" id="PF03358"/>
    </source>
</evidence>
<dbReference type="AlphaFoldDB" id="A0A1V9G4S1"/>
<keyword evidence="3" id="KW-1185">Reference proteome</keyword>
<dbReference type="RefSeq" id="WP_081163247.1">
    <property type="nucleotide sequence ID" value="NZ_LWBP01000067.1"/>
</dbReference>
<dbReference type="STRING" id="550983.A4R26_14550"/>
<reference evidence="3" key="1">
    <citation type="submission" date="2016-04" db="EMBL/GenBank/DDBJ databases">
        <authorList>
            <person name="Chen L."/>
            <person name="Zhuang W."/>
            <person name="Wang G."/>
        </authorList>
    </citation>
    <scope>NUCLEOTIDE SEQUENCE [LARGE SCALE GENOMIC DNA]</scope>
    <source>
        <strain evidence="3">208</strain>
    </source>
</reference>
<dbReference type="Proteomes" id="UP000192276">
    <property type="component" value="Unassembled WGS sequence"/>
</dbReference>
<dbReference type="GO" id="GO:0016491">
    <property type="term" value="F:oxidoreductase activity"/>
    <property type="evidence" value="ECO:0007669"/>
    <property type="project" value="InterPro"/>
</dbReference>
<dbReference type="InterPro" id="IPR029039">
    <property type="entry name" value="Flavoprotein-like_sf"/>
</dbReference>
<dbReference type="EMBL" id="LWBP01000067">
    <property type="protein sequence ID" value="OQP65645.1"/>
    <property type="molecule type" value="Genomic_DNA"/>
</dbReference>
<protein>
    <submittedName>
        <fullName evidence="2">NAD(P)H dehydrogenase</fullName>
    </submittedName>
</protein>